<evidence type="ECO:0000313" key="3">
    <source>
        <dbReference type="Proteomes" id="UP001190700"/>
    </source>
</evidence>
<keyword evidence="3" id="KW-1185">Reference proteome</keyword>
<dbReference type="EMBL" id="LGRX02034291">
    <property type="protein sequence ID" value="KAK3238234.1"/>
    <property type="molecule type" value="Genomic_DNA"/>
</dbReference>
<evidence type="ECO:0000313" key="2">
    <source>
        <dbReference type="EMBL" id="KAK3238234.1"/>
    </source>
</evidence>
<organism evidence="2 3">
    <name type="scientific">Cymbomonas tetramitiformis</name>
    <dbReference type="NCBI Taxonomy" id="36881"/>
    <lineage>
        <taxon>Eukaryota</taxon>
        <taxon>Viridiplantae</taxon>
        <taxon>Chlorophyta</taxon>
        <taxon>Pyramimonadophyceae</taxon>
        <taxon>Pyramimonadales</taxon>
        <taxon>Pyramimonadaceae</taxon>
        <taxon>Cymbomonas</taxon>
    </lineage>
</organism>
<feature type="compositionally biased region" description="Acidic residues" evidence="1">
    <location>
        <begin position="115"/>
        <end position="126"/>
    </location>
</feature>
<gene>
    <name evidence="2" type="ORF">CYMTET_51739</name>
</gene>
<name>A0AAE0BM45_9CHLO</name>
<reference evidence="2 3" key="1">
    <citation type="journal article" date="2015" name="Genome Biol. Evol.">
        <title>Comparative Genomics of a Bacterivorous Green Alga Reveals Evolutionary Causalities and Consequences of Phago-Mixotrophic Mode of Nutrition.</title>
        <authorList>
            <person name="Burns J.A."/>
            <person name="Paasch A."/>
            <person name="Narechania A."/>
            <person name="Kim E."/>
        </authorList>
    </citation>
    <scope>NUCLEOTIDE SEQUENCE [LARGE SCALE GENOMIC DNA]</scope>
    <source>
        <strain evidence="2 3">PLY_AMNH</strain>
    </source>
</reference>
<protein>
    <submittedName>
        <fullName evidence="2">Uncharacterized protein</fullName>
    </submittedName>
</protein>
<proteinExistence type="predicted"/>
<feature type="region of interest" description="Disordered" evidence="1">
    <location>
        <begin position="101"/>
        <end position="135"/>
    </location>
</feature>
<dbReference type="Proteomes" id="UP001190700">
    <property type="component" value="Unassembled WGS sequence"/>
</dbReference>
<feature type="non-terminal residue" evidence="2">
    <location>
        <position position="135"/>
    </location>
</feature>
<sequence length="135" mass="15503">MRQLSATILSLGVENFPFNIWVSKYRETVLPDLSGEHAYTDAYSIPIEAYTHCYGPRPQQTVWIGFPWIVKLKLRRKYQQTVSGIKRVIELTGGSWMPVTKPKSKADRYNVVQVQEDEEEPGEEEQERPGTASTQ</sequence>
<comment type="caution">
    <text evidence="2">The sequence shown here is derived from an EMBL/GenBank/DDBJ whole genome shotgun (WGS) entry which is preliminary data.</text>
</comment>
<accession>A0AAE0BM45</accession>
<dbReference type="AlphaFoldDB" id="A0AAE0BM45"/>
<evidence type="ECO:0000256" key="1">
    <source>
        <dbReference type="SAM" id="MobiDB-lite"/>
    </source>
</evidence>